<organism evidence="2 3">
    <name type="scientific">Castellaniella denitrificans</name>
    <dbReference type="NCBI Taxonomy" id="56119"/>
    <lineage>
        <taxon>Bacteria</taxon>
        <taxon>Pseudomonadati</taxon>
        <taxon>Pseudomonadota</taxon>
        <taxon>Betaproteobacteria</taxon>
        <taxon>Burkholderiales</taxon>
        <taxon>Alcaligenaceae</taxon>
        <taxon>Castellaniella</taxon>
    </lineage>
</organism>
<reference evidence="2" key="1">
    <citation type="submission" date="2022-12" db="EMBL/GenBank/DDBJ databases">
        <title>Bacterial isolates from different developmental stages of Nematostella vectensis.</title>
        <authorList>
            <person name="Fraune S."/>
        </authorList>
    </citation>
    <scope>NUCLEOTIDE SEQUENCE</scope>
    <source>
        <strain evidence="2">G21619-S1</strain>
    </source>
</reference>
<sequence>MQVEQRVDSGATEMRRGALALRIGPEDGGSASKMEPTKKKEFQGKAPDLMRDYKFFAGTFGVCTIHFPEFGRET</sequence>
<feature type="region of interest" description="Disordered" evidence="1">
    <location>
        <begin position="1"/>
        <end position="43"/>
    </location>
</feature>
<accession>A0ABT4M430</accession>
<evidence type="ECO:0000313" key="3">
    <source>
        <dbReference type="Proteomes" id="UP001068379"/>
    </source>
</evidence>
<dbReference type="Proteomes" id="UP001068379">
    <property type="component" value="Unassembled WGS sequence"/>
</dbReference>
<comment type="caution">
    <text evidence="2">The sequence shown here is derived from an EMBL/GenBank/DDBJ whole genome shotgun (WGS) entry which is preliminary data.</text>
</comment>
<gene>
    <name evidence="2" type="ORF">O4H32_08950</name>
</gene>
<dbReference type="EMBL" id="JAPWHE010000005">
    <property type="protein sequence ID" value="MCZ4330077.1"/>
    <property type="molecule type" value="Genomic_DNA"/>
</dbReference>
<dbReference type="RefSeq" id="WP_269358388.1">
    <property type="nucleotide sequence ID" value="NZ_JAPWHE010000005.1"/>
</dbReference>
<evidence type="ECO:0000313" key="2">
    <source>
        <dbReference type="EMBL" id="MCZ4330077.1"/>
    </source>
</evidence>
<keyword evidence="3" id="KW-1185">Reference proteome</keyword>
<proteinExistence type="predicted"/>
<evidence type="ECO:0000256" key="1">
    <source>
        <dbReference type="SAM" id="MobiDB-lite"/>
    </source>
</evidence>
<protein>
    <submittedName>
        <fullName evidence="2">Uncharacterized protein</fullName>
    </submittedName>
</protein>
<name>A0ABT4M430_9BURK</name>